<gene>
    <name evidence="1" type="ORF">Amon02_000654500</name>
</gene>
<keyword evidence="2" id="KW-1185">Reference proteome</keyword>
<dbReference type="Proteomes" id="UP001165064">
    <property type="component" value="Unassembled WGS sequence"/>
</dbReference>
<sequence>MTSQVFTVVNVEKLIKTGDKSELLSVDGHKPKENPLKQVALKNSDGRYLSFDKSINSLTTSQVLTTNEIFNFIASSDQPYKFRITIGLDAQSKNKLAVTEDLKVRVILDEEDLIDDLNVFTVKIQTRNSKMAKRLSFMLEELNKNNGLAYYDSEKNIKLNTSVKELIRLGIKVDNKLLGKLKRAMDKGRLNEYLVELKEKKLSDRRA</sequence>
<evidence type="ECO:0000313" key="2">
    <source>
        <dbReference type="Proteomes" id="UP001165064"/>
    </source>
</evidence>
<organism evidence="1 2">
    <name type="scientific">Ambrosiozyma monospora</name>
    <name type="common">Yeast</name>
    <name type="synonym">Endomycopsis monosporus</name>
    <dbReference type="NCBI Taxonomy" id="43982"/>
    <lineage>
        <taxon>Eukaryota</taxon>
        <taxon>Fungi</taxon>
        <taxon>Dikarya</taxon>
        <taxon>Ascomycota</taxon>
        <taxon>Saccharomycotina</taxon>
        <taxon>Pichiomycetes</taxon>
        <taxon>Pichiales</taxon>
        <taxon>Pichiaceae</taxon>
        <taxon>Ambrosiozyma</taxon>
    </lineage>
</organism>
<comment type="caution">
    <text evidence="1">The sequence shown here is derived from an EMBL/GenBank/DDBJ whole genome shotgun (WGS) entry which is preliminary data.</text>
</comment>
<proteinExistence type="predicted"/>
<dbReference type="EMBL" id="BSXS01005151">
    <property type="protein sequence ID" value="GME83979.1"/>
    <property type="molecule type" value="Genomic_DNA"/>
</dbReference>
<accession>A0ACB5T965</accession>
<name>A0ACB5T965_AMBMO</name>
<protein>
    <submittedName>
        <fullName evidence="1">Unnamed protein product</fullName>
    </submittedName>
</protein>
<evidence type="ECO:0000313" key="1">
    <source>
        <dbReference type="EMBL" id="GME83979.1"/>
    </source>
</evidence>
<reference evidence="1" key="1">
    <citation type="submission" date="2023-04" db="EMBL/GenBank/DDBJ databases">
        <title>Ambrosiozyma monospora NBRC 10751.</title>
        <authorList>
            <person name="Ichikawa N."/>
            <person name="Sato H."/>
            <person name="Tonouchi N."/>
        </authorList>
    </citation>
    <scope>NUCLEOTIDE SEQUENCE</scope>
    <source>
        <strain evidence="1">NBRC 10751</strain>
    </source>
</reference>